<dbReference type="SUPFAM" id="SSF56935">
    <property type="entry name" value="Porins"/>
    <property type="match status" value="1"/>
</dbReference>
<comment type="caution">
    <text evidence="1">The sequence shown here is derived from an EMBL/GenBank/DDBJ whole genome shotgun (WGS) entry which is preliminary data.</text>
</comment>
<proteinExistence type="predicted"/>
<accession>A0A1F8ECA5</accession>
<dbReference type="STRING" id="1802661.A2649_02590"/>
<dbReference type="EMBL" id="MGJB01000015">
    <property type="protein sequence ID" value="OGM98442.1"/>
    <property type="molecule type" value="Genomic_DNA"/>
</dbReference>
<evidence type="ECO:0000313" key="1">
    <source>
        <dbReference type="EMBL" id="OGM98442.1"/>
    </source>
</evidence>
<gene>
    <name evidence="1" type="ORF">A2649_02590</name>
</gene>
<reference evidence="1 2" key="1">
    <citation type="journal article" date="2016" name="Nat. Commun.">
        <title>Thousands of microbial genomes shed light on interconnected biogeochemical processes in an aquifer system.</title>
        <authorList>
            <person name="Anantharaman K."/>
            <person name="Brown C.T."/>
            <person name="Hug L.A."/>
            <person name="Sharon I."/>
            <person name="Castelle C.J."/>
            <person name="Probst A.J."/>
            <person name="Thomas B.C."/>
            <person name="Singh A."/>
            <person name="Wilkins M.J."/>
            <person name="Karaoz U."/>
            <person name="Brodie E.L."/>
            <person name="Williams K.H."/>
            <person name="Hubbard S.S."/>
            <person name="Banfield J.F."/>
        </authorList>
    </citation>
    <scope>NUCLEOTIDE SEQUENCE [LARGE SCALE GENOMIC DNA]</scope>
</reference>
<sequence>MYDGFWLNLGISPGFNRSLSKRKETMRKLVSVGLLVLCGVIWPSTVLATSQWARKYKAECSLCHQGFPRLNSFGEEFMRNGYQVPGDMDGAITGKTKIGERLSLDNVTDILGLRLNITPVSAHVSSRTVVYGNPNWLQFFVAGAITKNISIFIENEITTSGAHFSWYKFGFHNLFGTKALNVTIGNLSPLDHSSFSNRLRIIPPEQNEFFGIKPSRGKGEASVNASSARPGAMLYGDLGKVTYYAGLSSGVVTPTSNDTLNTWLGVRYNIDVKPIDGTNFSVTYYEGTDVKNGGKDSQVDNNFRWVIPAFNLRAGQLDLQAAARVGHEDNYLLVGNNVKSDGFLGYGFTVSYMLNNRWQPAVLYDNIVSGNIVGTGKEWLTGALTYFPVDNIRFGGFYKRDIEDNGKNDKVYCNIRVMF</sequence>
<dbReference type="AlphaFoldDB" id="A0A1F8ECA5"/>
<dbReference type="Proteomes" id="UP000176893">
    <property type="component" value="Unassembled WGS sequence"/>
</dbReference>
<protein>
    <submittedName>
        <fullName evidence="1">Uncharacterized protein</fullName>
    </submittedName>
</protein>
<organism evidence="1 2">
    <name type="scientific">Candidatus Yanofskybacteria bacterium RIFCSPHIGHO2_01_FULL_41_26</name>
    <dbReference type="NCBI Taxonomy" id="1802661"/>
    <lineage>
        <taxon>Bacteria</taxon>
        <taxon>Candidatus Yanofskyibacteriota</taxon>
    </lineage>
</organism>
<name>A0A1F8ECA5_9BACT</name>
<evidence type="ECO:0000313" key="2">
    <source>
        <dbReference type="Proteomes" id="UP000176893"/>
    </source>
</evidence>